<dbReference type="Proteomes" id="UP000053235">
    <property type="component" value="Unassembled WGS sequence"/>
</dbReference>
<evidence type="ECO:0000313" key="2">
    <source>
        <dbReference type="Proteomes" id="UP000053235"/>
    </source>
</evidence>
<dbReference type="AlphaFoldDB" id="A0A0M7ALD9"/>
<gene>
    <name evidence="1" type="ORF">LAX5112_04416</name>
</gene>
<evidence type="ECO:0000313" key="1">
    <source>
        <dbReference type="EMBL" id="CTQ75938.1"/>
    </source>
</evidence>
<dbReference type="RefSeq" id="WP_055673626.1">
    <property type="nucleotide sequence ID" value="NZ_CXWD01000023.1"/>
</dbReference>
<sequence length="92" mass="10718">MTDLSDDAKAIAAQFHTQTEMTFKMIEARPSDRYQAGLDELVKRNLLTVEPFNQFGGLVYKKVPEADYSPYMKWFWENPEKGKFPITTPIRK</sequence>
<dbReference type="OrthoDB" id="8482239at2"/>
<protein>
    <submittedName>
        <fullName evidence="1">Uncharacterized protein</fullName>
    </submittedName>
</protein>
<reference evidence="2" key="1">
    <citation type="submission" date="2015-07" db="EMBL/GenBank/DDBJ databases">
        <authorList>
            <person name="Rodrigo-Torres Lidia"/>
            <person name="Arahal R.David."/>
        </authorList>
    </citation>
    <scope>NUCLEOTIDE SEQUENCE [LARGE SCALE GENOMIC DNA]</scope>
    <source>
        <strain evidence="2">CECT 5112</strain>
    </source>
</reference>
<dbReference type="EMBL" id="CXWD01000023">
    <property type="protein sequence ID" value="CTQ75938.1"/>
    <property type="molecule type" value="Genomic_DNA"/>
</dbReference>
<keyword evidence="2" id="KW-1185">Reference proteome</keyword>
<proteinExistence type="predicted"/>
<organism evidence="1 2">
    <name type="scientific">Roseibium alexandrii</name>
    <dbReference type="NCBI Taxonomy" id="388408"/>
    <lineage>
        <taxon>Bacteria</taxon>
        <taxon>Pseudomonadati</taxon>
        <taxon>Pseudomonadota</taxon>
        <taxon>Alphaproteobacteria</taxon>
        <taxon>Hyphomicrobiales</taxon>
        <taxon>Stappiaceae</taxon>
        <taxon>Roseibium</taxon>
    </lineage>
</organism>
<accession>A0A0M7ALD9</accession>
<name>A0A0M7ALD9_9HYPH</name>